<proteinExistence type="predicted"/>
<keyword evidence="3" id="KW-1185">Reference proteome</keyword>
<dbReference type="InterPro" id="IPR007278">
    <property type="entry name" value="DUF397"/>
</dbReference>
<evidence type="ECO:0000313" key="3">
    <source>
        <dbReference type="Proteomes" id="UP000019277"/>
    </source>
</evidence>
<evidence type="ECO:0000313" key="2">
    <source>
        <dbReference type="EMBL" id="EWC62340.1"/>
    </source>
</evidence>
<accession>W7IN90</accession>
<dbReference type="EMBL" id="AYXG01000081">
    <property type="protein sequence ID" value="EWC62340.1"/>
    <property type="molecule type" value="Genomic_DNA"/>
</dbReference>
<sequence length="53" mass="6009">MIMEWRKSSRSGSTGECVELRQDLAAVRDSKRPSVALPVPRIAVRELITRLSR</sequence>
<gene>
    <name evidence="2" type="ORF">UO65_2327</name>
</gene>
<dbReference type="AlphaFoldDB" id="W7IN90"/>
<reference evidence="2 3" key="1">
    <citation type="journal article" date="2014" name="Genome Announc.">
        <title>Draft Genome Sequence of the Antitrypanosomally Active Sponge-Associated Bacterium Actinokineospora sp. Strain EG49.</title>
        <authorList>
            <person name="Harjes J."/>
            <person name="Ryu T."/>
            <person name="Abdelmohsen U.R."/>
            <person name="Moitinho-Silva L."/>
            <person name="Horn H."/>
            <person name="Ravasi T."/>
            <person name="Hentschel U."/>
        </authorList>
    </citation>
    <scope>NUCLEOTIDE SEQUENCE [LARGE SCALE GENOMIC DNA]</scope>
    <source>
        <strain evidence="2 3">EG49</strain>
    </source>
</reference>
<organism evidence="2 3">
    <name type="scientific">Actinokineospora spheciospongiae</name>
    <dbReference type="NCBI Taxonomy" id="909613"/>
    <lineage>
        <taxon>Bacteria</taxon>
        <taxon>Bacillati</taxon>
        <taxon>Actinomycetota</taxon>
        <taxon>Actinomycetes</taxon>
        <taxon>Pseudonocardiales</taxon>
        <taxon>Pseudonocardiaceae</taxon>
        <taxon>Actinokineospora</taxon>
    </lineage>
</organism>
<dbReference type="Proteomes" id="UP000019277">
    <property type="component" value="Unassembled WGS sequence"/>
</dbReference>
<comment type="caution">
    <text evidence="2">The sequence shown here is derived from an EMBL/GenBank/DDBJ whole genome shotgun (WGS) entry which is preliminary data.</text>
</comment>
<feature type="domain" description="DUF397" evidence="1">
    <location>
        <begin position="4"/>
        <end position="49"/>
    </location>
</feature>
<dbReference type="Pfam" id="PF04149">
    <property type="entry name" value="DUF397"/>
    <property type="match status" value="1"/>
</dbReference>
<name>W7IN90_9PSEU</name>
<protein>
    <recommendedName>
        <fullName evidence="1">DUF397 domain-containing protein</fullName>
    </recommendedName>
</protein>
<evidence type="ECO:0000259" key="1">
    <source>
        <dbReference type="Pfam" id="PF04149"/>
    </source>
</evidence>